<dbReference type="InterPro" id="IPR047654">
    <property type="entry name" value="IS1634_transpos"/>
</dbReference>
<dbReference type="EMBL" id="JAGIOE010000001">
    <property type="protein sequence ID" value="MBP2376006.1"/>
    <property type="molecule type" value="Genomic_DNA"/>
</dbReference>
<name>A0ABS4WII8_9MICC</name>
<dbReference type="PANTHER" id="PTHR34614">
    <property type="match status" value="1"/>
</dbReference>
<protein>
    <submittedName>
        <fullName evidence="1">Transposase</fullName>
    </submittedName>
</protein>
<dbReference type="NCBIfam" id="NF033559">
    <property type="entry name" value="transpos_IS1634"/>
    <property type="match status" value="1"/>
</dbReference>
<sequence>MALYKKTINGNVYWYLREMARVDGKPKMVSERYLGSAKDIEKLLDAKESATVPEKTRHLGFGDCAAVWGILQRLNITGIIDDVVGPRRADAGASVGTYLSLAALNRVVAPTSKAGFGDWWKTTAADRFTKIPASVLDHRRFWDAMHKVTLEQLARIEEAIALAMITEFNLDISALALDMTNFATYIDSANENAPIAQRGKAKQKRNDLRLVGLGLVITRDGGIPLLAHAYPGNKPDVTQFPLMIDALGKRHRKLADTAGIPGNPEVTVVFDAGQNSASNFARVTDTDLAFVGSIPPSQVTDLLTIPAKERAIVDKTRFGGLSAIETRRIVYGTERRVILTHSPTLHQKQVAGFAQTLAKAQAKLSDLADTLERGKTRRTTAELTAHIASITRDPWLQRVLACEVTGTTPATHRLSVGINEKARTELEDEVFGKRNLVTTHENWPIAEVVEAYRSQSDAEFGFRQLKDPHVVSFSPMNHWTEHNIRIHTFTCVLALQIAHLMRREAEQAGEHHSVRELLERLGSIGETVMIYPSTGGRPKARRMLTEEIDTHATLAGIFDLNRWAPKKS</sequence>
<organism evidence="1 2">
    <name type="scientific">Paeniglutamicibacter psychrophenolicus</name>
    <dbReference type="NCBI Taxonomy" id="257454"/>
    <lineage>
        <taxon>Bacteria</taxon>
        <taxon>Bacillati</taxon>
        <taxon>Actinomycetota</taxon>
        <taxon>Actinomycetes</taxon>
        <taxon>Micrococcales</taxon>
        <taxon>Micrococcaceae</taxon>
        <taxon>Paeniglutamicibacter</taxon>
    </lineage>
</organism>
<proteinExistence type="predicted"/>
<dbReference type="PANTHER" id="PTHR34614:SF2">
    <property type="entry name" value="TRANSPOSASE IS4-LIKE DOMAIN-CONTAINING PROTEIN"/>
    <property type="match status" value="1"/>
</dbReference>
<comment type="caution">
    <text evidence="1">The sequence shown here is derived from an EMBL/GenBank/DDBJ whole genome shotgun (WGS) entry which is preliminary data.</text>
</comment>
<accession>A0ABS4WII8</accession>
<reference evidence="1 2" key="1">
    <citation type="submission" date="2021-03" db="EMBL/GenBank/DDBJ databases">
        <title>Sequencing the genomes of 1000 actinobacteria strains.</title>
        <authorList>
            <person name="Klenk H.-P."/>
        </authorList>
    </citation>
    <scope>NUCLEOTIDE SEQUENCE [LARGE SCALE GENOMIC DNA]</scope>
    <source>
        <strain evidence="1 2">DSM 15454</strain>
    </source>
</reference>
<gene>
    <name evidence="1" type="ORF">JOF46_003918</name>
</gene>
<evidence type="ECO:0000313" key="1">
    <source>
        <dbReference type="EMBL" id="MBP2376006.1"/>
    </source>
</evidence>
<keyword evidence="2" id="KW-1185">Reference proteome</keyword>
<dbReference type="RefSeq" id="WP_209910391.1">
    <property type="nucleotide sequence ID" value="NZ_BAAAMI010000023.1"/>
</dbReference>
<dbReference type="Proteomes" id="UP000766570">
    <property type="component" value="Unassembled WGS sequence"/>
</dbReference>
<evidence type="ECO:0000313" key="2">
    <source>
        <dbReference type="Proteomes" id="UP000766570"/>
    </source>
</evidence>